<dbReference type="SUPFAM" id="SSF46689">
    <property type="entry name" value="Homeodomain-like"/>
    <property type="match status" value="1"/>
</dbReference>
<dbReference type="InterPro" id="IPR001647">
    <property type="entry name" value="HTH_TetR"/>
</dbReference>
<dbReference type="PROSITE" id="PS01081">
    <property type="entry name" value="HTH_TETR_1"/>
    <property type="match status" value="1"/>
</dbReference>
<dbReference type="PROSITE" id="PS50977">
    <property type="entry name" value="HTH_TETR_2"/>
    <property type="match status" value="1"/>
</dbReference>
<dbReference type="PANTHER" id="PTHR30055">
    <property type="entry name" value="HTH-TYPE TRANSCRIPTIONAL REGULATOR RUTR"/>
    <property type="match status" value="1"/>
</dbReference>
<reference evidence="4 5" key="1">
    <citation type="submission" date="2017-10" db="EMBL/GenBank/DDBJ databases">
        <title>The draft genome sequence of Williamsia sp. BULT 1.1 isolated from the semi-arid grassland soils from South Africa.</title>
        <authorList>
            <person name="Kabwe M.H."/>
            <person name="Govender N."/>
            <person name="Mutseka Lunga P."/>
            <person name="Vikram S."/>
            <person name="Makhalanyane T.P."/>
        </authorList>
    </citation>
    <scope>NUCLEOTIDE SEQUENCE [LARGE SCALE GENOMIC DNA]</scope>
    <source>
        <strain evidence="4 5">BULT 1.1</strain>
    </source>
</reference>
<dbReference type="RefSeq" id="WP_099381033.1">
    <property type="nucleotide sequence ID" value="NZ_PEBD01000004.1"/>
</dbReference>
<dbReference type="InterPro" id="IPR009057">
    <property type="entry name" value="Homeodomain-like_sf"/>
</dbReference>
<feature type="DNA-binding region" description="H-T-H motif" evidence="2">
    <location>
        <begin position="28"/>
        <end position="47"/>
    </location>
</feature>
<dbReference type="InterPro" id="IPR023772">
    <property type="entry name" value="DNA-bd_HTH_TetR-type_CS"/>
</dbReference>
<sequence length="224" mass="24907">MPAAVSTRQRLARAAFALFEEHGYDATSVDDIAARAKVGRTTLFRHFGSKEAIVFPDHDSLLHSAHSHLAETDPEMMPSAVIDVARSVFDSYLTEGELAQARYRLTRTVPALRDYEVATVSKYVRLFNRHLQPTTNDATAQLRHELFANAVVAAHNHVLRRWLRGDITDAHQEFTDAMTTARTILHIRANDSTTSAVVILSTNQPLDSVLPRIHEAIGDLGSSR</sequence>
<dbReference type="PRINTS" id="PR00455">
    <property type="entry name" value="HTHTETR"/>
</dbReference>
<dbReference type="PANTHER" id="PTHR30055:SF226">
    <property type="entry name" value="HTH-TYPE TRANSCRIPTIONAL REGULATOR PKSA"/>
    <property type="match status" value="1"/>
</dbReference>
<name>A0A2G3PQ17_WILMA</name>
<dbReference type="Proteomes" id="UP000225108">
    <property type="component" value="Unassembled WGS sequence"/>
</dbReference>
<keyword evidence="1 2" id="KW-0238">DNA-binding</keyword>
<organism evidence="4 5">
    <name type="scientific">Williamsia marianensis</name>
    <dbReference type="NCBI Taxonomy" id="85044"/>
    <lineage>
        <taxon>Bacteria</taxon>
        <taxon>Bacillati</taxon>
        <taxon>Actinomycetota</taxon>
        <taxon>Actinomycetes</taxon>
        <taxon>Mycobacteriales</taxon>
        <taxon>Nocardiaceae</taxon>
        <taxon>Williamsia</taxon>
    </lineage>
</organism>
<accession>A0A2G3PQ17</accession>
<dbReference type="Gene3D" id="1.10.357.10">
    <property type="entry name" value="Tetracycline Repressor, domain 2"/>
    <property type="match status" value="1"/>
</dbReference>
<dbReference type="Pfam" id="PF00440">
    <property type="entry name" value="TetR_N"/>
    <property type="match status" value="1"/>
</dbReference>
<evidence type="ECO:0000313" key="5">
    <source>
        <dbReference type="Proteomes" id="UP000225108"/>
    </source>
</evidence>
<comment type="caution">
    <text evidence="4">The sequence shown here is derived from an EMBL/GenBank/DDBJ whole genome shotgun (WGS) entry which is preliminary data.</text>
</comment>
<dbReference type="GO" id="GO:0003700">
    <property type="term" value="F:DNA-binding transcription factor activity"/>
    <property type="evidence" value="ECO:0007669"/>
    <property type="project" value="TreeGrafter"/>
</dbReference>
<evidence type="ECO:0000256" key="2">
    <source>
        <dbReference type="PROSITE-ProRule" id="PRU00335"/>
    </source>
</evidence>
<proteinExistence type="predicted"/>
<evidence type="ECO:0000259" key="3">
    <source>
        <dbReference type="PROSITE" id="PS50977"/>
    </source>
</evidence>
<gene>
    <name evidence="4" type="ORF">CSW57_00665</name>
</gene>
<feature type="domain" description="HTH tetR-type" evidence="3">
    <location>
        <begin position="5"/>
        <end position="65"/>
    </location>
</feature>
<dbReference type="AlphaFoldDB" id="A0A2G3PQ17"/>
<evidence type="ECO:0000256" key="1">
    <source>
        <dbReference type="ARBA" id="ARBA00023125"/>
    </source>
</evidence>
<dbReference type="InterPro" id="IPR050109">
    <property type="entry name" value="HTH-type_TetR-like_transc_reg"/>
</dbReference>
<dbReference type="Gene3D" id="1.10.10.60">
    <property type="entry name" value="Homeodomain-like"/>
    <property type="match status" value="1"/>
</dbReference>
<dbReference type="GO" id="GO:0000976">
    <property type="term" value="F:transcription cis-regulatory region binding"/>
    <property type="evidence" value="ECO:0007669"/>
    <property type="project" value="TreeGrafter"/>
</dbReference>
<protein>
    <submittedName>
        <fullName evidence="4">TetR family transcriptional regulator</fullName>
    </submittedName>
</protein>
<evidence type="ECO:0000313" key="4">
    <source>
        <dbReference type="EMBL" id="PHV67850.1"/>
    </source>
</evidence>
<dbReference type="EMBL" id="PEBD01000004">
    <property type="protein sequence ID" value="PHV67850.1"/>
    <property type="molecule type" value="Genomic_DNA"/>
</dbReference>